<organism evidence="2 3">
    <name type="scientific">Caenorhabditis tropicalis</name>
    <dbReference type="NCBI Taxonomy" id="1561998"/>
    <lineage>
        <taxon>Eukaryota</taxon>
        <taxon>Metazoa</taxon>
        <taxon>Ecdysozoa</taxon>
        <taxon>Nematoda</taxon>
        <taxon>Chromadorea</taxon>
        <taxon>Rhabditida</taxon>
        <taxon>Rhabditina</taxon>
        <taxon>Rhabditomorpha</taxon>
        <taxon>Rhabditoidea</taxon>
        <taxon>Rhabditidae</taxon>
        <taxon>Peloderinae</taxon>
        <taxon>Caenorhabditis</taxon>
    </lineage>
</organism>
<feature type="signal peptide" evidence="1">
    <location>
        <begin position="1"/>
        <end position="22"/>
    </location>
</feature>
<name>A0A1I7UX91_9PELO</name>
<keyword evidence="2" id="KW-1185">Reference proteome</keyword>
<keyword evidence="1" id="KW-0732">Signal</keyword>
<feature type="chain" id="PRO_5009309519" evidence="1">
    <location>
        <begin position="23"/>
        <end position="76"/>
    </location>
</feature>
<proteinExistence type="predicted"/>
<dbReference type="eggNOG" id="KOG3656">
    <property type="taxonomic scope" value="Eukaryota"/>
</dbReference>
<accession>A0A1I7UX91</accession>
<protein>
    <submittedName>
        <fullName evidence="3">DUF148 domain-containing protein</fullName>
    </submittedName>
</protein>
<evidence type="ECO:0000313" key="3">
    <source>
        <dbReference type="WBParaSite" id="Csp11.Scaffold630.g20252.t1"/>
    </source>
</evidence>
<reference evidence="3" key="1">
    <citation type="submission" date="2016-11" db="UniProtKB">
        <authorList>
            <consortium name="WormBaseParasite"/>
        </authorList>
    </citation>
    <scope>IDENTIFICATION</scope>
</reference>
<dbReference type="WBParaSite" id="Csp11.Scaffold630.g20252.t1">
    <property type="protein sequence ID" value="Csp11.Scaffold630.g20252.t1"/>
    <property type="gene ID" value="Csp11.Scaffold630.g20252"/>
</dbReference>
<sequence length="76" mass="8576">MQFNVFHLFFLALFFFISAVDSAPSHSEQDIEALMGLQDKVNEFLGSSNMSPEAKKKIEDMMAQKQAAIEKSFGKK</sequence>
<dbReference type="AlphaFoldDB" id="A0A1I7UX91"/>
<evidence type="ECO:0000313" key="2">
    <source>
        <dbReference type="Proteomes" id="UP000095282"/>
    </source>
</evidence>
<dbReference type="STRING" id="1561998.A0A1I7UX91"/>
<evidence type="ECO:0000256" key="1">
    <source>
        <dbReference type="SAM" id="SignalP"/>
    </source>
</evidence>
<dbReference type="Proteomes" id="UP000095282">
    <property type="component" value="Unplaced"/>
</dbReference>